<evidence type="ECO:0000259" key="5">
    <source>
        <dbReference type="PROSITE" id="PS50893"/>
    </source>
</evidence>
<dbReference type="PROSITE" id="PS00211">
    <property type="entry name" value="ABC_TRANSPORTER_1"/>
    <property type="match status" value="1"/>
</dbReference>
<dbReference type="Proteomes" id="UP000327013">
    <property type="component" value="Unassembled WGS sequence"/>
</dbReference>
<dbReference type="Pfam" id="PF00005">
    <property type="entry name" value="ABC_tran"/>
    <property type="match status" value="2"/>
</dbReference>
<dbReference type="EMBL" id="VIBQ01000099">
    <property type="protein sequence ID" value="KAB8754755.1"/>
    <property type="molecule type" value="Genomic_DNA"/>
</dbReference>
<keyword evidence="2" id="KW-0547">Nucleotide-binding</keyword>
<dbReference type="GO" id="GO:0016887">
    <property type="term" value="F:ATP hydrolysis activity"/>
    <property type="evidence" value="ECO:0007669"/>
    <property type="project" value="InterPro"/>
</dbReference>
<keyword evidence="7" id="KW-1185">Reference proteome</keyword>
<organism evidence="6 7">
    <name type="scientific">Carpinus fangiana</name>
    <dbReference type="NCBI Taxonomy" id="176857"/>
    <lineage>
        <taxon>Eukaryota</taxon>
        <taxon>Viridiplantae</taxon>
        <taxon>Streptophyta</taxon>
        <taxon>Embryophyta</taxon>
        <taxon>Tracheophyta</taxon>
        <taxon>Spermatophyta</taxon>
        <taxon>Magnoliopsida</taxon>
        <taxon>eudicotyledons</taxon>
        <taxon>Gunneridae</taxon>
        <taxon>Pentapetalae</taxon>
        <taxon>rosids</taxon>
        <taxon>fabids</taxon>
        <taxon>Fagales</taxon>
        <taxon>Betulaceae</taxon>
        <taxon>Carpinus</taxon>
    </lineage>
</organism>
<dbReference type="InterPro" id="IPR017871">
    <property type="entry name" value="ABC_transporter-like_CS"/>
</dbReference>
<dbReference type="PROSITE" id="PS50893">
    <property type="entry name" value="ABC_TRANSPORTER_2"/>
    <property type="match status" value="2"/>
</dbReference>
<dbReference type="InterPro" id="IPR003439">
    <property type="entry name" value="ABC_transporter-like_ATP-bd"/>
</dbReference>
<feature type="compositionally biased region" description="Acidic residues" evidence="4">
    <location>
        <begin position="678"/>
        <end position="694"/>
    </location>
</feature>
<dbReference type="PANTHER" id="PTHR19211">
    <property type="entry name" value="ATP-BINDING TRANSPORT PROTEIN-RELATED"/>
    <property type="match status" value="1"/>
</dbReference>
<dbReference type="InterPro" id="IPR050611">
    <property type="entry name" value="ABCF"/>
</dbReference>
<evidence type="ECO:0000313" key="7">
    <source>
        <dbReference type="Proteomes" id="UP000327013"/>
    </source>
</evidence>
<dbReference type="InterPro" id="IPR032781">
    <property type="entry name" value="ABC_tran_Xtn"/>
</dbReference>
<dbReference type="Pfam" id="PF12848">
    <property type="entry name" value="ABC_tran_Xtn"/>
    <property type="match status" value="1"/>
</dbReference>
<feature type="domain" description="ABC transporter" evidence="5">
    <location>
        <begin position="472"/>
        <end position="702"/>
    </location>
</feature>
<dbReference type="CDD" id="cd00267">
    <property type="entry name" value="ABC_ATPase"/>
    <property type="match status" value="1"/>
</dbReference>
<dbReference type="GO" id="GO:0005524">
    <property type="term" value="F:ATP binding"/>
    <property type="evidence" value="ECO:0007669"/>
    <property type="project" value="UniProtKB-KW"/>
</dbReference>
<sequence length="733" mass="79686">MPAKAQASEQSGKITATVSQSRFHKDVEEFNSSKDIDIRDLTLSVGQHELLSHCNIHLHAGKHYVLVGRNGTGKSTLLKALDQGIIPGVSRSIRILLLGQNAIAEAEDGADGNASATKDVTVLEHVLQSDKHLENLLEEQRILSKALESSDDALAPVRAMRQLSLKDTKQRYAVAAELADYRSGARGIKARKELIAAEAQLADTEAHYQQESSTIDADAITRDTSAAVDRLTEVQSLLAALDSDSAESRARTILKGLGFKDDKIAGKYDALSGGWRTRCVLAAALFQSSDVLLLDECTNFLDLPAILWLQTYIQDLTDKTVVVITHDRAFADAVAVELLVLREQKLEKFNGNLSTYEREKRKYAKWMTRMRDASDKATAHMEKTIAGNIAAAKRAGDDKKLKQAASRRKKLDERSGLEVSAKGTRFKLNRDRAGYYADGMRNAFDIPKMDAPVRMALPATPPELRPTTGALVSFDAAWFHWPGAKLYTLKDVALVIHPGQRVGLVGLNGAGKSTLIQLVAGAEDPAGARPSKGRVDVRPRARIACYGQHCVEELEERAARDPQLTALRELKAAADDAGMTEQDARALLGGVGLHGRTVSEVPVAALSGGQKVRLALVRLLVPPPHLLVLDEVTSHLDADTVTALAVSLRSYQGALLVVTHDRFFMKAVVEQEPIDQGASDDEESDGDDSEDETFGEPGVVWRVTGGTLKKLEGGMSEYEEICLRTSRKAGGKF</sequence>
<feature type="region of interest" description="Disordered" evidence="4">
    <location>
        <begin position="674"/>
        <end position="699"/>
    </location>
</feature>
<feature type="domain" description="ABC transporter" evidence="5">
    <location>
        <begin position="36"/>
        <end position="368"/>
    </location>
</feature>
<evidence type="ECO:0000313" key="6">
    <source>
        <dbReference type="EMBL" id="KAB8754755.1"/>
    </source>
</evidence>
<evidence type="ECO:0000256" key="2">
    <source>
        <dbReference type="ARBA" id="ARBA00022741"/>
    </source>
</evidence>
<name>A0A5N6L595_9ROSI</name>
<keyword evidence="1" id="KW-0677">Repeat</keyword>
<reference evidence="6 7" key="1">
    <citation type="submission" date="2019-06" db="EMBL/GenBank/DDBJ databases">
        <title>A chromosomal-level reference genome of Carpinus fangiana (Coryloideae, Betulaceae).</title>
        <authorList>
            <person name="Yang X."/>
            <person name="Wang Z."/>
            <person name="Zhang L."/>
            <person name="Hao G."/>
            <person name="Liu J."/>
            <person name="Yang Y."/>
        </authorList>
    </citation>
    <scope>NUCLEOTIDE SEQUENCE [LARGE SCALE GENOMIC DNA]</scope>
    <source>
        <strain evidence="6">Cfa_2016G</strain>
        <tissue evidence="6">Leaf</tissue>
    </source>
</reference>
<dbReference type="InterPro" id="IPR027417">
    <property type="entry name" value="P-loop_NTPase"/>
</dbReference>
<evidence type="ECO:0000256" key="3">
    <source>
        <dbReference type="ARBA" id="ARBA00022840"/>
    </source>
</evidence>
<dbReference type="SMART" id="SM00382">
    <property type="entry name" value="AAA"/>
    <property type="match status" value="2"/>
</dbReference>
<evidence type="ECO:0000256" key="1">
    <source>
        <dbReference type="ARBA" id="ARBA00022737"/>
    </source>
</evidence>
<dbReference type="PANTHER" id="PTHR19211:SF135">
    <property type="entry name" value="ATPASE, PUTATIVE (AFU_ORTHOLOGUE AFUA_1G16440)-RELATED"/>
    <property type="match status" value="1"/>
</dbReference>
<dbReference type="CDD" id="cd03221">
    <property type="entry name" value="ABCF_EF-3"/>
    <property type="match status" value="1"/>
</dbReference>
<protein>
    <recommendedName>
        <fullName evidence="5">ABC transporter domain-containing protein</fullName>
    </recommendedName>
</protein>
<dbReference type="InterPro" id="IPR003593">
    <property type="entry name" value="AAA+_ATPase"/>
</dbReference>
<gene>
    <name evidence="6" type="ORF">FH972_026546</name>
</gene>
<dbReference type="AlphaFoldDB" id="A0A5N6L595"/>
<dbReference type="Gene3D" id="3.40.50.300">
    <property type="entry name" value="P-loop containing nucleotide triphosphate hydrolases"/>
    <property type="match status" value="3"/>
</dbReference>
<comment type="caution">
    <text evidence="6">The sequence shown here is derived from an EMBL/GenBank/DDBJ whole genome shotgun (WGS) entry which is preliminary data.</text>
</comment>
<evidence type="ECO:0000256" key="4">
    <source>
        <dbReference type="SAM" id="MobiDB-lite"/>
    </source>
</evidence>
<dbReference type="OrthoDB" id="2110130at2759"/>
<keyword evidence="3" id="KW-0067">ATP-binding</keyword>
<accession>A0A5N6L595</accession>
<dbReference type="SUPFAM" id="SSF52540">
    <property type="entry name" value="P-loop containing nucleoside triphosphate hydrolases"/>
    <property type="match status" value="2"/>
</dbReference>
<proteinExistence type="predicted"/>